<gene>
    <name evidence="2" type="ORF">FHU41_001935</name>
</gene>
<protein>
    <recommendedName>
        <fullName evidence="1">DUF1737 domain-containing protein</fullName>
    </recommendedName>
</protein>
<evidence type="ECO:0000313" key="3">
    <source>
        <dbReference type="Proteomes" id="UP000521748"/>
    </source>
</evidence>
<evidence type="ECO:0000259" key="1">
    <source>
        <dbReference type="Pfam" id="PF08410"/>
    </source>
</evidence>
<name>A0A7Y9LUA7_9MICC</name>
<sequence>MTDAPLTYRLLTGPDDHAFCQRVSDAIAEGYLLYGSPSVTSNGGEVIAAQAVVLPGFNAAETEAGK</sequence>
<dbReference type="AlphaFoldDB" id="A0A7Y9LUA7"/>
<proteinExistence type="predicted"/>
<keyword evidence="3" id="KW-1185">Reference proteome</keyword>
<reference evidence="2 3" key="1">
    <citation type="submission" date="2020-07" db="EMBL/GenBank/DDBJ databases">
        <title>Sequencing the genomes of 1000 actinobacteria strains.</title>
        <authorList>
            <person name="Klenk H.-P."/>
        </authorList>
    </citation>
    <scope>NUCLEOTIDE SEQUENCE [LARGE SCALE GENOMIC DNA]</scope>
    <source>
        <strain evidence="2 3">DSM 102047</strain>
    </source>
</reference>
<organism evidence="2 3">
    <name type="scientific">Psychromicrobium silvestre</name>
    <dbReference type="NCBI Taxonomy" id="1645614"/>
    <lineage>
        <taxon>Bacteria</taxon>
        <taxon>Bacillati</taxon>
        <taxon>Actinomycetota</taxon>
        <taxon>Actinomycetes</taxon>
        <taxon>Micrococcales</taxon>
        <taxon>Micrococcaceae</taxon>
        <taxon>Psychromicrobium</taxon>
    </lineage>
</organism>
<evidence type="ECO:0000313" key="2">
    <source>
        <dbReference type="EMBL" id="NYE95685.1"/>
    </source>
</evidence>
<accession>A0A7Y9LUA7</accession>
<dbReference type="Proteomes" id="UP000521748">
    <property type="component" value="Unassembled WGS sequence"/>
</dbReference>
<comment type="caution">
    <text evidence="2">The sequence shown here is derived from an EMBL/GenBank/DDBJ whole genome shotgun (WGS) entry which is preliminary data.</text>
</comment>
<dbReference type="InterPro" id="IPR013619">
    <property type="entry name" value="DUF1737"/>
</dbReference>
<dbReference type="RefSeq" id="WP_179389438.1">
    <property type="nucleotide sequence ID" value="NZ_JACBYQ010000002.1"/>
</dbReference>
<feature type="domain" description="DUF1737" evidence="1">
    <location>
        <begin position="7"/>
        <end position="53"/>
    </location>
</feature>
<dbReference type="Pfam" id="PF08410">
    <property type="entry name" value="DUF1737"/>
    <property type="match status" value="1"/>
</dbReference>
<dbReference type="EMBL" id="JACBYQ010000002">
    <property type="protein sequence ID" value="NYE95685.1"/>
    <property type="molecule type" value="Genomic_DNA"/>
</dbReference>